<dbReference type="EMBL" id="LN829119">
    <property type="protein sequence ID" value="CPR21745.1"/>
    <property type="molecule type" value="Genomic_DNA"/>
</dbReference>
<name>A0A0D6JII5_9HYPH</name>
<protein>
    <submittedName>
        <fullName evidence="2">Uncharacterized protein</fullName>
    </submittedName>
</protein>
<feature type="transmembrane region" description="Helical" evidence="1">
    <location>
        <begin position="44"/>
        <end position="60"/>
    </location>
</feature>
<sequence>MGPNLSLSDKIKLAIVALGALAGAVLCFVGPAELREDVPYHRELGLGFGAFGLLIFLALFSVRAKAFLIFIVVTAITIGEAAVTMTFPFPSWQFIGLGIVTVLTACYAVFCLIDAVQGRDPSGVDSIGKDQKS</sequence>
<keyword evidence="3" id="KW-1185">Reference proteome</keyword>
<evidence type="ECO:0000313" key="3">
    <source>
        <dbReference type="Proteomes" id="UP000033187"/>
    </source>
</evidence>
<dbReference type="KEGG" id="fil:BN1229_v1_2728"/>
<evidence type="ECO:0000256" key="1">
    <source>
        <dbReference type="SAM" id="Phobius"/>
    </source>
</evidence>
<organism evidence="2 3">
    <name type="scientific">Candidatus Filomicrobium marinum</name>
    <dbReference type="NCBI Taxonomy" id="1608628"/>
    <lineage>
        <taxon>Bacteria</taxon>
        <taxon>Pseudomonadati</taxon>
        <taxon>Pseudomonadota</taxon>
        <taxon>Alphaproteobacteria</taxon>
        <taxon>Hyphomicrobiales</taxon>
        <taxon>Hyphomicrobiaceae</taxon>
        <taxon>Filomicrobium</taxon>
    </lineage>
</organism>
<gene>
    <name evidence="2" type="ORF">YBN1229_v1_3184</name>
</gene>
<dbReference type="RefSeq" id="WP_046478542.1">
    <property type="nucleotide sequence ID" value="NZ_LN829118.1"/>
</dbReference>
<feature type="transmembrane region" description="Helical" evidence="1">
    <location>
        <begin position="67"/>
        <end position="87"/>
    </location>
</feature>
<dbReference type="AlphaFoldDB" id="A0A0D6JII5"/>
<accession>A0A0D6JII5</accession>
<keyword evidence="1" id="KW-0472">Membrane</keyword>
<evidence type="ECO:0000313" key="2">
    <source>
        <dbReference type="EMBL" id="CPR21745.1"/>
    </source>
</evidence>
<keyword evidence="1" id="KW-1133">Transmembrane helix</keyword>
<dbReference type="Proteomes" id="UP000033187">
    <property type="component" value="Chromosome 1"/>
</dbReference>
<feature type="transmembrane region" description="Helical" evidence="1">
    <location>
        <begin position="12"/>
        <end position="32"/>
    </location>
</feature>
<proteinExistence type="predicted"/>
<dbReference type="KEGG" id="fiy:BN1229_v1_3184"/>
<feature type="transmembrane region" description="Helical" evidence="1">
    <location>
        <begin position="93"/>
        <end position="113"/>
    </location>
</feature>
<reference evidence="3" key="1">
    <citation type="submission" date="2015-02" db="EMBL/GenBank/DDBJ databases">
        <authorList>
            <person name="Chooi Y.-H."/>
        </authorList>
    </citation>
    <scope>NUCLEOTIDE SEQUENCE [LARGE SCALE GENOMIC DNA]</scope>
    <source>
        <strain evidence="3">strain Y</strain>
    </source>
</reference>
<keyword evidence="1" id="KW-0812">Transmembrane</keyword>